<dbReference type="InterPro" id="IPR041369">
    <property type="entry name" value="TrmO_C"/>
</dbReference>
<evidence type="ECO:0000313" key="4">
    <source>
        <dbReference type="EMBL" id="MSS15985.1"/>
    </source>
</evidence>
<dbReference type="Pfam" id="PF01980">
    <property type="entry name" value="TrmO_N"/>
    <property type="match status" value="1"/>
</dbReference>
<keyword evidence="4" id="KW-0489">Methyltransferase</keyword>
<feature type="domain" description="TsaA-like" evidence="3">
    <location>
        <begin position="56"/>
        <end position="198"/>
    </location>
</feature>
<dbReference type="Pfam" id="PF18389">
    <property type="entry name" value="TrmO_C"/>
    <property type="match status" value="1"/>
</dbReference>
<dbReference type="EMBL" id="VULZ01000019">
    <property type="protein sequence ID" value="MSS15985.1"/>
    <property type="molecule type" value="Genomic_DNA"/>
</dbReference>
<organism evidence="4 5">
    <name type="scientific">Porcincola intestinalis</name>
    <dbReference type="NCBI Taxonomy" id="2606632"/>
    <lineage>
        <taxon>Bacteria</taxon>
        <taxon>Bacillati</taxon>
        <taxon>Bacillota</taxon>
        <taxon>Clostridia</taxon>
        <taxon>Lachnospirales</taxon>
        <taxon>Lachnospiraceae</taxon>
        <taxon>Porcincola</taxon>
    </lineage>
</organism>
<dbReference type="InterPro" id="IPR036413">
    <property type="entry name" value="YaeB-like_sf"/>
</dbReference>
<dbReference type="Gene3D" id="3.30.2310.10">
    <property type="entry name" value="YaeB-like"/>
    <property type="match status" value="1"/>
</dbReference>
<dbReference type="PANTHER" id="PTHR12818">
    <property type="entry name" value="TRNA (ADENINE(37)-N6)-METHYLTRANSFERASE"/>
    <property type="match status" value="1"/>
</dbReference>
<dbReference type="InterPro" id="IPR023370">
    <property type="entry name" value="TrmO-like_N"/>
</dbReference>
<keyword evidence="4" id="KW-0808">Transferase</keyword>
<dbReference type="InterPro" id="IPR023368">
    <property type="entry name" value="UPF0066_cons_site"/>
</dbReference>
<evidence type="ECO:0000313" key="5">
    <source>
        <dbReference type="Proteomes" id="UP000481852"/>
    </source>
</evidence>
<dbReference type="CDD" id="cd09281">
    <property type="entry name" value="UPF0066"/>
    <property type="match status" value="1"/>
</dbReference>
<sequence>MSHNRQSFFNSSNIFVNIDVSGRHFVPAGPVHCGILACSCLKTKRQIRRAWRVAELKRIAVIHSDFQEKFGIPRQSNLIDSLKAEVIFEPGYRDPNEVIGLEGYSHLWLIWKFSENEAAGWSPMVYPPRLGGRTHVGVFATRSPFRPNPIGLSSVKLDQIEMREGVGPVLHISGADLLDGTPILDIKPYIRYTDSHPEAVSGFADRVKDKELKVIFPEEWLRVLPEGKRRPAVEILKQDPRPAYQNDPARRYGVAFAGYDIRFHVDGDVLTVCEVVPYHRGCHS</sequence>
<dbReference type="PANTHER" id="PTHR12818:SF0">
    <property type="entry name" value="TRNA (ADENINE(37)-N6)-METHYLTRANSFERASE"/>
    <property type="match status" value="1"/>
</dbReference>
<evidence type="ECO:0000259" key="3">
    <source>
        <dbReference type="PROSITE" id="PS51668"/>
    </source>
</evidence>
<comment type="similarity">
    <text evidence="2">Belongs to the tRNA methyltransferase O family.</text>
</comment>
<proteinExistence type="inferred from homology"/>
<accession>A0A6L5X967</accession>
<reference evidence="4 5" key="1">
    <citation type="submission" date="2019-08" db="EMBL/GenBank/DDBJ databases">
        <title>In-depth cultivation of the pig gut microbiome towards novel bacterial diversity and tailored functional studies.</title>
        <authorList>
            <person name="Wylensek D."/>
            <person name="Hitch T.C.A."/>
            <person name="Clavel T."/>
        </authorList>
    </citation>
    <scope>NUCLEOTIDE SEQUENCE [LARGE SCALE GENOMIC DNA]</scope>
    <source>
        <strain evidence="4 5">Oil+RF-744-WCA-WT-11</strain>
    </source>
</reference>
<comment type="caution">
    <text evidence="4">The sequence shown here is derived from an EMBL/GenBank/DDBJ whole genome shotgun (WGS) entry which is preliminary data.</text>
</comment>
<dbReference type="Proteomes" id="UP000481852">
    <property type="component" value="Unassembled WGS sequence"/>
</dbReference>
<dbReference type="SUPFAM" id="SSF118196">
    <property type="entry name" value="YaeB-like"/>
    <property type="match status" value="1"/>
</dbReference>
<dbReference type="GO" id="GO:0008168">
    <property type="term" value="F:methyltransferase activity"/>
    <property type="evidence" value="ECO:0007669"/>
    <property type="project" value="UniProtKB-KW"/>
</dbReference>
<evidence type="ECO:0000256" key="2">
    <source>
        <dbReference type="ARBA" id="ARBA00033753"/>
    </source>
</evidence>
<dbReference type="GO" id="GO:0032259">
    <property type="term" value="P:methylation"/>
    <property type="evidence" value="ECO:0007669"/>
    <property type="project" value="UniProtKB-KW"/>
</dbReference>
<keyword evidence="1" id="KW-0949">S-adenosyl-L-methionine</keyword>
<name>A0A6L5X967_9FIRM</name>
<dbReference type="Gene3D" id="2.40.30.70">
    <property type="entry name" value="YaeB-like"/>
    <property type="match status" value="1"/>
</dbReference>
<keyword evidence="5" id="KW-1185">Reference proteome</keyword>
<dbReference type="AlphaFoldDB" id="A0A6L5X967"/>
<dbReference type="PROSITE" id="PS01318">
    <property type="entry name" value="TSAA_1"/>
    <property type="match status" value="1"/>
</dbReference>
<dbReference type="PROSITE" id="PS51668">
    <property type="entry name" value="TSAA_2"/>
    <property type="match status" value="1"/>
</dbReference>
<dbReference type="InterPro" id="IPR036414">
    <property type="entry name" value="YaeB_N_sf"/>
</dbReference>
<evidence type="ECO:0000256" key="1">
    <source>
        <dbReference type="ARBA" id="ARBA00022691"/>
    </source>
</evidence>
<dbReference type="NCBIfam" id="TIGR00104">
    <property type="entry name" value="tRNA_TsaA"/>
    <property type="match status" value="1"/>
</dbReference>
<dbReference type="InterPro" id="IPR040372">
    <property type="entry name" value="YaeB-like"/>
</dbReference>
<gene>
    <name evidence="4" type="primary">tsaA</name>
    <name evidence="4" type="ORF">FYJ35_13280</name>
</gene>
<protein>
    <submittedName>
        <fullName evidence="4">tRNA (N6-threonylcarbamoyladenosine(37)-N6)-methyltransferase TrmO</fullName>
    </submittedName>
</protein>